<dbReference type="AlphaFoldDB" id="A0A4V2UR82"/>
<dbReference type="PIRSF" id="PIRSF001500">
    <property type="entry name" value="Chor_mut_pdt_Ppr"/>
    <property type="match status" value="1"/>
</dbReference>
<dbReference type="GO" id="GO:0009094">
    <property type="term" value="P:L-phenylalanine biosynthetic process"/>
    <property type="evidence" value="ECO:0007669"/>
    <property type="project" value="UniProtKB-UniPathway"/>
</dbReference>
<dbReference type="RefSeq" id="WP_132551477.1">
    <property type="nucleotide sequence ID" value="NZ_SMAA01000024.1"/>
</dbReference>
<sequence>MSVLGFLGPCGTHSEEAAIYTNALFGNKWVLKAYRNIYDVLVAVHKGQIDCCLVPVENSIEGSVRITLDTLAHDVDLKVNMELVWKVHNQLMAKGKVKKITKLISHPQALAQCRGYINKNYPEAELIEVSSTAHAAELVASGMENAAAIASRRSAEIYKLTLLDKDIQDNCDNVTRFIFLSKREEYIGRQDPEKVMLICQMDGSKAGSLCAVLAEFAKYNINMTHIESRPNRRGLGNYMFFFEVEASPASKEHLECAIAAVKNKCFWLKDMGWFTVVKADK</sequence>
<evidence type="ECO:0000256" key="9">
    <source>
        <dbReference type="PIRSR" id="PIRSR001500-2"/>
    </source>
</evidence>
<evidence type="ECO:0000313" key="12">
    <source>
        <dbReference type="EMBL" id="TCS76177.1"/>
    </source>
</evidence>
<dbReference type="PANTHER" id="PTHR21022">
    <property type="entry name" value="PREPHENATE DEHYDRATASE P PROTEIN"/>
    <property type="match status" value="1"/>
</dbReference>
<comment type="catalytic activity">
    <reaction evidence="8">
        <text>prephenate + H(+) = 3-phenylpyruvate + CO2 + H2O</text>
        <dbReference type="Rhea" id="RHEA:21648"/>
        <dbReference type="ChEBI" id="CHEBI:15377"/>
        <dbReference type="ChEBI" id="CHEBI:15378"/>
        <dbReference type="ChEBI" id="CHEBI:16526"/>
        <dbReference type="ChEBI" id="CHEBI:18005"/>
        <dbReference type="ChEBI" id="CHEBI:29934"/>
        <dbReference type="EC" id="4.2.1.51"/>
    </reaction>
</comment>
<feature type="domain" description="ACT" evidence="11">
    <location>
        <begin position="197"/>
        <end position="273"/>
    </location>
</feature>
<dbReference type="GO" id="GO:0004664">
    <property type="term" value="F:prephenate dehydratase activity"/>
    <property type="evidence" value="ECO:0007669"/>
    <property type="project" value="UniProtKB-EC"/>
</dbReference>
<keyword evidence="5" id="KW-0057">Aromatic amino acid biosynthesis</keyword>
<evidence type="ECO:0000256" key="2">
    <source>
        <dbReference type="ARBA" id="ARBA00013147"/>
    </source>
</evidence>
<dbReference type="EC" id="4.2.1.51" evidence="2"/>
<dbReference type="Gene3D" id="3.40.190.10">
    <property type="entry name" value="Periplasmic binding protein-like II"/>
    <property type="match status" value="2"/>
</dbReference>
<gene>
    <name evidence="12" type="ORF">EDC37_12424</name>
</gene>
<evidence type="ECO:0000256" key="3">
    <source>
        <dbReference type="ARBA" id="ARBA00021872"/>
    </source>
</evidence>
<evidence type="ECO:0000256" key="6">
    <source>
        <dbReference type="ARBA" id="ARBA00023222"/>
    </source>
</evidence>
<organism evidence="12 13">
    <name type="scientific">Pectinatus cerevisiiphilus</name>
    <dbReference type="NCBI Taxonomy" id="86956"/>
    <lineage>
        <taxon>Bacteria</taxon>
        <taxon>Bacillati</taxon>
        <taxon>Bacillota</taxon>
        <taxon>Negativicutes</taxon>
        <taxon>Selenomonadales</taxon>
        <taxon>Selenomonadaceae</taxon>
        <taxon>Pectinatus</taxon>
    </lineage>
</organism>
<dbReference type="InterPro" id="IPR002912">
    <property type="entry name" value="ACT_dom"/>
</dbReference>
<keyword evidence="7" id="KW-0456">Lyase</keyword>
<keyword evidence="4" id="KW-0028">Amino-acid biosynthesis</keyword>
<dbReference type="InterPro" id="IPR045865">
    <property type="entry name" value="ACT-like_dom_sf"/>
</dbReference>
<evidence type="ECO:0000256" key="1">
    <source>
        <dbReference type="ARBA" id="ARBA00004741"/>
    </source>
</evidence>
<dbReference type="OrthoDB" id="9802281at2"/>
<dbReference type="CDD" id="cd13633">
    <property type="entry name" value="PBP2_Sa-PDT_like"/>
    <property type="match status" value="1"/>
</dbReference>
<comment type="caution">
    <text evidence="12">The sequence shown here is derived from an EMBL/GenBank/DDBJ whole genome shotgun (WGS) entry which is preliminary data.</text>
</comment>
<dbReference type="Pfam" id="PF00800">
    <property type="entry name" value="PDT"/>
    <property type="match status" value="1"/>
</dbReference>
<evidence type="ECO:0000256" key="8">
    <source>
        <dbReference type="ARBA" id="ARBA00047848"/>
    </source>
</evidence>
<dbReference type="PROSITE" id="PS51171">
    <property type="entry name" value="PREPHENATE_DEHYDR_3"/>
    <property type="match status" value="1"/>
</dbReference>
<dbReference type="InterPro" id="IPR008242">
    <property type="entry name" value="Chor_mutase/pphenate_deHydtase"/>
</dbReference>
<dbReference type="PROSITE" id="PS00857">
    <property type="entry name" value="PREPHENATE_DEHYDR_1"/>
    <property type="match status" value="1"/>
</dbReference>
<name>A0A4V2UR82_9FIRM</name>
<reference evidence="12 13" key="1">
    <citation type="submission" date="2019-03" db="EMBL/GenBank/DDBJ databases">
        <title>Genomic Encyclopedia of Type Strains, Phase IV (KMG-IV): sequencing the most valuable type-strain genomes for metagenomic binning, comparative biology and taxonomic classification.</title>
        <authorList>
            <person name="Goeker M."/>
        </authorList>
    </citation>
    <scope>NUCLEOTIDE SEQUENCE [LARGE SCALE GENOMIC DNA]</scope>
    <source>
        <strain evidence="12 13">DSM 20467</strain>
    </source>
</reference>
<evidence type="ECO:0000259" key="10">
    <source>
        <dbReference type="PROSITE" id="PS51171"/>
    </source>
</evidence>
<feature type="domain" description="Prephenate dehydratase" evidence="10">
    <location>
        <begin position="3"/>
        <end position="182"/>
    </location>
</feature>
<dbReference type="EMBL" id="SMAA01000024">
    <property type="protein sequence ID" value="TCS76177.1"/>
    <property type="molecule type" value="Genomic_DNA"/>
</dbReference>
<dbReference type="InterPro" id="IPR018528">
    <property type="entry name" value="Preph_deHydtase_CS"/>
</dbReference>
<evidence type="ECO:0000256" key="4">
    <source>
        <dbReference type="ARBA" id="ARBA00022605"/>
    </source>
</evidence>
<dbReference type="FunFam" id="3.40.190.10:FF:000034">
    <property type="entry name" value="Chorismate mutase/prephenate dehydratase"/>
    <property type="match status" value="1"/>
</dbReference>
<evidence type="ECO:0000259" key="11">
    <source>
        <dbReference type="PROSITE" id="PS51671"/>
    </source>
</evidence>
<comment type="pathway">
    <text evidence="1">Amino-acid biosynthesis; L-phenylalanine biosynthesis; phenylpyruvate from prephenate: step 1/1.</text>
</comment>
<dbReference type="GO" id="GO:0005737">
    <property type="term" value="C:cytoplasm"/>
    <property type="evidence" value="ECO:0007669"/>
    <property type="project" value="TreeGrafter"/>
</dbReference>
<dbReference type="Gene3D" id="3.30.70.260">
    <property type="match status" value="1"/>
</dbReference>
<evidence type="ECO:0000313" key="13">
    <source>
        <dbReference type="Proteomes" id="UP000295188"/>
    </source>
</evidence>
<evidence type="ECO:0000256" key="5">
    <source>
        <dbReference type="ARBA" id="ARBA00023141"/>
    </source>
</evidence>
<dbReference type="SUPFAM" id="SSF55021">
    <property type="entry name" value="ACT-like"/>
    <property type="match status" value="1"/>
</dbReference>
<dbReference type="UniPathway" id="UPA00121">
    <property type="reaction ID" value="UER00345"/>
</dbReference>
<dbReference type="CDD" id="cd04880">
    <property type="entry name" value="ACT_AAAH-PDT-like"/>
    <property type="match status" value="1"/>
</dbReference>
<accession>A0A4V2UR82</accession>
<keyword evidence="13" id="KW-1185">Reference proteome</keyword>
<proteinExistence type="predicted"/>
<dbReference type="PROSITE" id="PS51671">
    <property type="entry name" value="ACT"/>
    <property type="match status" value="1"/>
</dbReference>
<dbReference type="PANTHER" id="PTHR21022:SF19">
    <property type="entry name" value="PREPHENATE DEHYDRATASE-RELATED"/>
    <property type="match status" value="1"/>
</dbReference>
<protein>
    <recommendedName>
        <fullName evidence="3">Prephenate dehydratase</fullName>
        <ecNumber evidence="2">4.2.1.51</ecNumber>
    </recommendedName>
</protein>
<keyword evidence="6" id="KW-0584">Phenylalanine biosynthesis</keyword>
<dbReference type="Pfam" id="PF01842">
    <property type="entry name" value="ACT"/>
    <property type="match status" value="1"/>
</dbReference>
<evidence type="ECO:0000256" key="7">
    <source>
        <dbReference type="ARBA" id="ARBA00023239"/>
    </source>
</evidence>
<dbReference type="SUPFAM" id="SSF53850">
    <property type="entry name" value="Periplasmic binding protein-like II"/>
    <property type="match status" value="1"/>
</dbReference>
<dbReference type="Proteomes" id="UP000295188">
    <property type="component" value="Unassembled WGS sequence"/>
</dbReference>
<dbReference type="NCBIfam" id="NF008865">
    <property type="entry name" value="PRK11898.1"/>
    <property type="match status" value="1"/>
</dbReference>
<dbReference type="InterPro" id="IPR001086">
    <property type="entry name" value="Preph_deHydtase"/>
</dbReference>
<feature type="site" description="Essential for prephenate dehydratase activity" evidence="9">
    <location>
        <position position="175"/>
    </location>
</feature>